<proteinExistence type="inferred from homology"/>
<evidence type="ECO:0000313" key="6">
    <source>
        <dbReference type="EMBL" id="UXX82768.1"/>
    </source>
</evidence>
<protein>
    <submittedName>
        <fullName evidence="6">LysR family transcriptional regulator</fullName>
    </submittedName>
</protein>
<dbReference type="CDD" id="cd08427">
    <property type="entry name" value="PBP2_LTTR_like_2"/>
    <property type="match status" value="1"/>
</dbReference>
<evidence type="ECO:0000256" key="1">
    <source>
        <dbReference type="ARBA" id="ARBA00009437"/>
    </source>
</evidence>
<organism evidence="6 7">
    <name type="scientific">Roseovarius pelagicus</name>
    <dbReference type="NCBI Taxonomy" id="2980108"/>
    <lineage>
        <taxon>Bacteria</taxon>
        <taxon>Pseudomonadati</taxon>
        <taxon>Pseudomonadota</taxon>
        <taxon>Alphaproteobacteria</taxon>
        <taxon>Rhodobacterales</taxon>
        <taxon>Roseobacteraceae</taxon>
        <taxon>Roseovarius</taxon>
    </lineage>
</organism>
<sequence>MNTRFLESFVAVAECGSIAEASRRLNLTPAALAQRLRALEQELGHELVSRVGRTVKPTASGLAVLNHARSLIEGVRDLRAIAGNNEPTGRLRLGATSTAMTGLLPDILAGLRPRYPQIEFFLCPDTSINLYHGVLAGDLDAAVIVRPHFQVPKSMDWLTLRQEPLVLIAPDGVNMDDPHAVISDQAFIRYDRNQWGGQIVERYLRQNDLRVREWLEIDALDAIAALVSRGLGVAIVPDWAPPWPRDLSLQKRILPTGGIRQTGVLWNRSTVRITAVRAFVDFCAQIFCPDTANATAAVADRVRDR</sequence>
<dbReference type="SUPFAM" id="SSF53850">
    <property type="entry name" value="Periplasmic binding protein-like II"/>
    <property type="match status" value="1"/>
</dbReference>
<gene>
    <name evidence="6" type="ORF">N7U68_17035</name>
</gene>
<dbReference type="Pfam" id="PF03466">
    <property type="entry name" value="LysR_substrate"/>
    <property type="match status" value="1"/>
</dbReference>
<accession>A0ABY6DCN1</accession>
<dbReference type="Gene3D" id="3.40.190.290">
    <property type="match status" value="1"/>
</dbReference>
<dbReference type="RefSeq" id="WP_263047579.1">
    <property type="nucleotide sequence ID" value="NZ_CP106738.1"/>
</dbReference>
<keyword evidence="2" id="KW-0805">Transcription regulation</keyword>
<evidence type="ECO:0000259" key="5">
    <source>
        <dbReference type="PROSITE" id="PS50931"/>
    </source>
</evidence>
<keyword evidence="3" id="KW-0238">DNA-binding</keyword>
<dbReference type="PANTHER" id="PTHR30126">
    <property type="entry name" value="HTH-TYPE TRANSCRIPTIONAL REGULATOR"/>
    <property type="match status" value="1"/>
</dbReference>
<dbReference type="PANTHER" id="PTHR30126:SF94">
    <property type="entry name" value="LYSR FAMILY TRANSCRIPTIONAL REGULATOR"/>
    <property type="match status" value="1"/>
</dbReference>
<dbReference type="InterPro" id="IPR036388">
    <property type="entry name" value="WH-like_DNA-bd_sf"/>
</dbReference>
<keyword evidence="4" id="KW-0804">Transcription</keyword>
<evidence type="ECO:0000256" key="2">
    <source>
        <dbReference type="ARBA" id="ARBA00023015"/>
    </source>
</evidence>
<dbReference type="EMBL" id="CP106738">
    <property type="protein sequence ID" value="UXX82768.1"/>
    <property type="molecule type" value="Genomic_DNA"/>
</dbReference>
<dbReference type="PROSITE" id="PS50931">
    <property type="entry name" value="HTH_LYSR"/>
    <property type="match status" value="1"/>
</dbReference>
<evidence type="ECO:0000256" key="3">
    <source>
        <dbReference type="ARBA" id="ARBA00023125"/>
    </source>
</evidence>
<comment type="similarity">
    <text evidence="1">Belongs to the LysR transcriptional regulatory family.</text>
</comment>
<evidence type="ECO:0000256" key="4">
    <source>
        <dbReference type="ARBA" id="ARBA00023163"/>
    </source>
</evidence>
<reference evidence="6" key="1">
    <citation type="submission" date="2022-10" db="EMBL/GenBank/DDBJ databases">
        <title>Roseovarius pelagicus sp. nov., isolated from Arctic seawater.</title>
        <authorList>
            <person name="Hong Y.W."/>
            <person name="Hwang C.Y."/>
        </authorList>
    </citation>
    <scope>NUCLEOTIDE SEQUENCE</scope>
    <source>
        <strain evidence="6">HL-MP18</strain>
    </source>
</reference>
<dbReference type="Proteomes" id="UP001064087">
    <property type="component" value="Chromosome"/>
</dbReference>
<dbReference type="InterPro" id="IPR000847">
    <property type="entry name" value="LysR_HTH_N"/>
</dbReference>
<feature type="domain" description="HTH lysR-type" evidence="5">
    <location>
        <begin position="1"/>
        <end position="58"/>
    </location>
</feature>
<dbReference type="Gene3D" id="1.10.10.10">
    <property type="entry name" value="Winged helix-like DNA-binding domain superfamily/Winged helix DNA-binding domain"/>
    <property type="match status" value="1"/>
</dbReference>
<evidence type="ECO:0000313" key="7">
    <source>
        <dbReference type="Proteomes" id="UP001064087"/>
    </source>
</evidence>
<keyword evidence="7" id="KW-1185">Reference proteome</keyword>
<dbReference type="Pfam" id="PF00126">
    <property type="entry name" value="HTH_1"/>
    <property type="match status" value="1"/>
</dbReference>
<dbReference type="SUPFAM" id="SSF46785">
    <property type="entry name" value="Winged helix' DNA-binding domain"/>
    <property type="match status" value="1"/>
</dbReference>
<dbReference type="InterPro" id="IPR005119">
    <property type="entry name" value="LysR_subst-bd"/>
</dbReference>
<dbReference type="InterPro" id="IPR036390">
    <property type="entry name" value="WH_DNA-bd_sf"/>
</dbReference>
<name>A0ABY6DCN1_9RHOB</name>